<dbReference type="SUPFAM" id="SSF51011">
    <property type="entry name" value="Glycosyl hydrolase domain"/>
    <property type="match status" value="1"/>
</dbReference>
<keyword evidence="4 5" id="KW-0326">Glycosidase</keyword>
<dbReference type="Gene3D" id="2.60.120.260">
    <property type="entry name" value="Galactose-binding domain-like"/>
    <property type="match status" value="1"/>
</dbReference>
<dbReference type="CDD" id="cd14792">
    <property type="entry name" value="GH27"/>
    <property type="match status" value="1"/>
</dbReference>
<feature type="non-terminal residue" evidence="7">
    <location>
        <position position="1"/>
    </location>
</feature>
<dbReference type="GO" id="GO:0004557">
    <property type="term" value="F:alpha-galactosidase activity"/>
    <property type="evidence" value="ECO:0007669"/>
    <property type="project" value="UniProtKB-EC"/>
</dbReference>
<dbReference type="PANTHER" id="PTHR11452:SF75">
    <property type="entry name" value="ALPHA-GALACTOSIDASE MEL1"/>
    <property type="match status" value="1"/>
</dbReference>
<gene>
    <name evidence="7" type="ORF">IAB16_06330</name>
</gene>
<dbReference type="PANTHER" id="PTHR11452">
    <property type="entry name" value="ALPHA-GALACTOSIDASE/ALPHA-N-ACETYLGALACTOSAMINIDASE"/>
    <property type="match status" value="1"/>
</dbReference>
<dbReference type="PRINTS" id="PR00740">
    <property type="entry name" value="GLHYDRLASE27"/>
</dbReference>
<keyword evidence="5" id="KW-1015">Disulfide bond</keyword>
<evidence type="ECO:0000256" key="4">
    <source>
        <dbReference type="ARBA" id="ARBA00023295"/>
    </source>
</evidence>
<dbReference type="SUPFAM" id="SSF49785">
    <property type="entry name" value="Galactose-binding domain-like"/>
    <property type="match status" value="1"/>
</dbReference>
<dbReference type="Gene3D" id="3.20.20.70">
    <property type="entry name" value="Aldolase class I"/>
    <property type="match status" value="1"/>
</dbReference>
<keyword evidence="2" id="KW-0732">Signal</keyword>
<evidence type="ECO:0000313" key="8">
    <source>
        <dbReference type="Proteomes" id="UP000727857"/>
    </source>
</evidence>
<dbReference type="Gene3D" id="2.60.40.1180">
    <property type="entry name" value="Golgi alpha-mannosidase II"/>
    <property type="match status" value="1"/>
</dbReference>
<dbReference type="Pfam" id="PF16499">
    <property type="entry name" value="Melibiase_2"/>
    <property type="match status" value="1"/>
</dbReference>
<reference evidence="7" key="2">
    <citation type="journal article" date="2021" name="PeerJ">
        <title>Extensive microbial diversity within the chicken gut microbiome revealed by metagenomics and culture.</title>
        <authorList>
            <person name="Gilroy R."/>
            <person name="Ravi A."/>
            <person name="Getino M."/>
            <person name="Pursley I."/>
            <person name="Horton D.L."/>
            <person name="Alikhan N.F."/>
            <person name="Baker D."/>
            <person name="Gharbi K."/>
            <person name="Hall N."/>
            <person name="Watson M."/>
            <person name="Adriaenssens E.M."/>
            <person name="Foster-Nyarko E."/>
            <person name="Jarju S."/>
            <person name="Secka A."/>
            <person name="Antonio M."/>
            <person name="Oren A."/>
            <person name="Chaudhuri R.R."/>
            <person name="La Ragione R."/>
            <person name="Hildebrand F."/>
            <person name="Pallen M.J."/>
        </authorList>
    </citation>
    <scope>NUCLEOTIDE SEQUENCE</scope>
    <source>
        <strain evidence="7">517</strain>
    </source>
</reference>
<comment type="similarity">
    <text evidence="1 5">Belongs to the glycosyl hydrolase 27 family.</text>
</comment>
<evidence type="ECO:0000256" key="2">
    <source>
        <dbReference type="ARBA" id="ARBA00022729"/>
    </source>
</evidence>
<dbReference type="InterPro" id="IPR013780">
    <property type="entry name" value="Glyco_hydro_b"/>
</dbReference>
<comment type="caution">
    <text evidence="7">The sequence shown here is derived from an EMBL/GenBank/DDBJ whole genome shotgun (WGS) entry which is preliminary data.</text>
</comment>
<organism evidence="7 8">
    <name type="scientific">Candidatus Stercoripulliclostridium pullicola</name>
    <dbReference type="NCBI Taxonomy" id="2840953"/>
    <lineage>
        <taxon>Bacteria</taxon>
        <taxon>Bacillati</taxon>
        <taxon>Bacillota</taxon>
        <taxon>Clostridia</taxon>
        <taxon>Eubacteriales</taxon>
        <taxon>Candidatus Stercoripulliclostridium</taxon>
    </lineage>
</organism>
<proteinExistence type="inferred from homology"/>
<dbReference type="InterPro" id="IPR008979">
    <property type="entry name" value="Galactose-bd-like_sf"/>
</dbReference>
<dbReference type="Proteomes" id="UP000727857">
    <property type="component" value="Unassembled WGS sequence"/>
</dbReference>
<dbReference type="GO" id="GO:0005975">
    <property type="term" value="P:carbohydrate metabolic process"/>
    <property type="evidence" value="ECO:0007669"/>
    <property type="project" value="InterPro"/>
</dbReference>
<evidence type="ECO:0000256" key="1">
    <source>
        <dbReference type="ARBA" id="ARBA00009743"/>
    </source>
</evidence>
<dbReference type="EMBL" id="JADINF010000159">
    <property type="protein sequence ID" value="MBO8424620.1"/>
    <property type="molecule type" value="Genomic_DNA"/>
</dbReference>
<dbReference type="InterPro" id="IPR013785">
    <property type="entry name" value="Aldolase_TIM"/>
</dbReference>
<dbReference type="InterPro" id="IPR002241">
    <property type="entry name" value="Glyco_hydro_27"/>
</dbReference>
<comment type="catalytic activity">
    <reaction evidence="5">
        <text>Hydrolysis of terminal, non-reducing alpha-D-galactose residues in alpha-D-galactosides, including galactose oligosaccharides, galactomannans and galactolipids.</text>
        <dbReference type="EC" id="3.2.1.22"/>
    </reaction>
</comment>
<feature type="domain" description="Alpha galactosidase C-terminal" evidence="6">
    <location>
        <begin position="318"/>
        <end position="396"/>
    </location>
</feature>
<keyword evidence="3 5" id="KW-0378">Hydrolase</keyword>
<evidence type="ECO:0000313" key="7">
    <source>
        <dbReference type="EMBL" id="MBO8424620.1"/>
    </source>
</evidence>
<evidence type="ECO:0000256" key="5">
    <source>
        <dbReference type="RuleBase" id="RU361168"/>
    </source>
</evidence>
<dbReference type="AlphaFoldDB" id="A0A940DH42"/>
<reference evidence="7" key="1">
    <citation type="submission" date="2020-10" db="EMBL/GenBank/DDBJ databases">
        <authorList>
            <person name="Gilroy R."/>
        </authorList>
    </citation>
    <scope>NUCLEOTIDE SEQUENCE</scope>
    <source>
        <strain evidence="7">517</strain>
    </source>
</reference>
<dbReference type="EC" id="3.2.1.22" evidence="5"/>
<protein>
    <recommendedName>
        <fullName evidence="5">Alpha-galactosidase</fullName>
        <ecNumber evidence="5">3.2.1.22</ecNumber>
    </recommendedName>
    <alternativeName>
        <fullName evidence="5">Melibiase</fullName>
    </alternativeName>
</protein>
<accession>A0A940DH42</accession>
<dbReference type="InterPro" id="IPR041233">
    <property type="entry name" value="Melibiase_C"/>
</dbReference>
<dbReference type="Pfam" id="PF17801">
    <property type="entry name" value="Melibiase_C"/>
    <property type="match status" value="1"/>
</dbReference>
<evidence type="ECO:0000256" key="3">
    <source>
        <dbReference type="ARBA" id="ARBA00022801"/>
    </source>
</evidence>
<dbReference type="SUPFAM" id="SSF51445">
    <property type="entry name" value="(Trans)glycosidases"/>
    <property type="match status" value="1"/>
</dbReference>
<name>A0A940DH42_9FIRM</name>
<sequence>FARWGIEYFKYDFCHNIKVSGYAPLVYGISVSRKGEREETFYPCTDAKLYGYARIMTKSAVPGGKYVGGMDRNAGAMQYDNVIADEDGEYVLTLNVHKKGKTYKKAAMILINDTDDYFVELPPQKKWNVTARFQTVVRLKKGINKIRIFNPVRNRADSELLQYRNMGRQLVYAANKVAEDTGKPVKPIVFSLCEWGVGRPWQWGALAGNLWRTTPDIRPNWKWMMAIYERNVRLHEHAGVGHWNDPDMLEVGNGKLTYDENRAHFSVWCMMAAPLILGNDLRKMPDNVLEIVTNRNLIAVDQDPLGKQAKRVFRSLNADILAKPLADGSVAICFFNKFGGKRAMVYSLRSLTADPYVSLKSAQSYTLTDLWSNESYEATDNLRVELEPHSAKVFKVIPR</sequence>
<evidence type="ECO:0000259" key="6">
    <source>
        <dbReference type="Pfam" id="PF17801"/>
    </source>
</evidence>
<dbReference type="InterPro" id="IPR017853">
    <property type="entry name" value="GH"/>
</dbReference>